<dbReference type="PANTHER" id="PTHR45947:SF14">
    <property type="entry name" value="SLL1723 PROTEIN"/>
    <property type="match status" value="1"/>
</dbReference>
<dbReference type="OrthoDB" id="5490278at2"/>
<dbReference type="InterPro" id="IPR001296">
    <property type="entry name" value="Glyco_trans_1"/>
</dbReference>
<dbReference type="EMBL" id="CP011125">
    <property type="protein sequence ID" value="AKF07003.1"/>
    <property type="molecule type" value="Genomic_DNA"/>
</dbReference>
<dbReference type="Proteomes" id="UP000034883">
    <property type="component" value="Chromosome"/>
</dbReference>
<feature type="domain" description="Glycosyltransferase subfamily 4-like N-terminal" evidence="2">
    <location>
        <begin position="3"/>
        <end position="173"/>
    </location>
</feature>
<dbReference type="Pfam" id="PF13439">
    <property type="entry name" value="Glyco_transf_4"/>
    <property type="match status" value="1"/>
</dbReference>
<dbReference type="SUPFAM" id="SSF53756">
    <property type="entry name" value="UDP-Glycosyltransferase/glycogen phosphorylase"/>
    <property type="match status" value="1"/>
</dbReference>
<organism evidence="3 4">
    <name type="scientific">Sandaracinus amylolyticus</name>
    <dbReference type="NCBI Taxonomy" id="927083"/>
    <lineage>
        <taxon>Bacteria</taxon>
        <taxon>Pseudomonadati</taxon>
        <taxon>Myxococcota</taxon>
        <taxon>Polyangia</taxon>
        <taxon>Polyangiales</taxon>
        <taxon>Sandaracinaceae</taxon>
        <taxon>Sandaracinus</taxon>
    </lineage>
</organism>
<dbReference type="Pfam" id="PF00534">
    <property type="entry name" value="Glycos_transf_1"/>
    <property type="match status" value="1"/>
</dbReference>
<gene>
    <name evidence="3" type="ORF">DB32_004152</name>
</gene>
<sequence>MAGSERYLLEILPALRAAGVDARFAALVTAADRSRNDAMYRRLRAAEVPYYVLPLGRVPRASDVLGLARLVRDEQFDVLHTHLVHADFVGALARPALPRRVARVSTKHGYEERFTNEHGFDPRRVPRNAYRTACWVAESQVTASYAISRGLRRLFVESGIARREMEVIHYGFDFAAAPMQPRAEHRLGAPQITMVGRLVGFKGHRHAVDAMVHVRRAHPSAKLVIVGSGPLEDEIRASIAARGLSESVVMTGYRPDAAAFMAASDVVLVPSISEGLGVVFLEAFSAGTPVVAFDVPASNEILDHDETGLLVRPYDIDAYARAVSALLSDGALRERLAAGGAHRLRSYFTRERMTRETIAFYERASRRARSERHAAAAPAA</sequence>
<proteinExistence type="predicted"/>
<keyword evidence="3" id="KW-0808">Transferase</keyword>
<dbReference type="InterPro" id="IPR028098">
    <property type="entry name" value="Glyco_trans_4-like_N"/>
</dbReference>
<evidence type="ECO:0000313" key="3">
    <source>
        <dbReference type="EMBL" id="AKF07003.1"/>
    </source>
</evidence>
<dbReference type="InterPro" id="IPR050194">
    <property type="entry name" value="Glycosyltransferase_grp1"/>
</dbReference>
<dbReference type="RefSeq" id="WP_053234317.1">
    <property type="nucleotide sequence ID" value="NZ_CP011125.1"/>
</dbReference>
<dbReference type="CDD" id="cd03801">
    <property type="entry name" value="GT4_PimA-like"/>
    <property type="match status" value="1"/>
</dbReference>
<dbReference type="AlphaFoldDB" id="A0A0F6YK93"/>
<feature type="domain" description="Glycosyl transferase family 1" evidence="1">
    <location>
        <begin position="186"/>
        <end position="340"/>
    </location>
</feature>
<dbReference type="Gene3D" id="3.40.50.2000">
    <property type="entry name" value="Glycogen Phosphorylase B"/>
    <property type="match status" value="2"/>
</dbReference>
<dbReference type="GO" id="GO:0016757">
    <property type="term" value="F:glycosyltransferase activity"/>
    <property type="evidence" value="ECO:0007669"/>
    <property type="project" value="InterPro"/>
</dbReference>
<accession>A0A0F6YK93</accession>
<dbReference type="PANTHER" id="PTHR45947">
    <property type="entry name" value="SULFOQUINOVOSYL TRANSFERASE SQD2"/>
    <property type="match status" value="1"/>
</dbReference>
<dbReference type="KEGG" id="samy:DB32_004152"/>
<dbReference type="STRING" id="927083.DB32_004152"/>
<evidence type="ECO:0000313" key="4">
    <source>
        <dbReference type="Proteomes" id="UP000034883"/>
    </source>
</evidence>
<protein>
    <submittedName>
        <fullName evidence="3">Glycosyl transferase</fullName>
    </submittedName>
</protein>
<reference evidence="3 4" key="1">
    <citation type="submission" date="2015-03" db="EMBL/GenBank/DDBJ databases">
        <title>Genome assembly of Sandaracinus amylolyticus DSM 53668.</title>
        <authorList>
            <person name="Sharma G."/>
            <person name="Subramanian S."/>
        </authorList>
    </citation>
    <scope>NUCLEOTIDE SEQUENCE [LARGE SCALE GENOMIC DNA]</scope>
    <source>
        <strain evidence="3 4">DSM 53668</strain>
    </source>
</reference>
<evidence type="ECO:0000259" key="2">
    <source>
        <dbReference type="Pfam" id="PF13439"/>
    </source>
</evidence>
<evidence type="ECO:0000259" key="1">
    <source>
        <dbReference type="Pfam" id="PF00534"/>
    </source>
</evidence>
<name>A0A0F6YK93_9BACT</name>
<keyword evidence="4" id="KW-1185">Reference proteome</keyword>